<protein>
    <submittedName>
        <fullName evidence="7">Outer membrane protein OmpA</fullName>
    </submittedName>
</protein>
<dbReference type="Pfam" id="PF00691">
    <property type="entry name" value="OmpA"/>
    <property type="match status" value="1"/>
</dbReference>
<organism evidence="7 8">
    <name type="scientific">Vibrio cincinnatiensis DSM 19608</name>
    <dbReference type="NCBI Taxonomy" id="1123491"/>
    <lineage>
        <taxon>Bacteria</taxon>
        <taxon>Pseudomonadati</taxon>
        <taxon>Pseudomonadota</taxon>
        <taxon>Gammaproteobacteria</taxon>
        <taxon>Vibrionales</taxon>
        <taxon>Vibrionaceae</taxon>
        <taxon>Vibrio</taxon>
    </lineage>
</organism>
<dbReference type="SUPFAM" id="SSF103088">
    <property type="entry name" value="OmpA-like"/>
    <property type="match status" value="1"/>
</dbReference>
<keyword evidence="3" id="KW-0998">Cell outer membrane</keyword>
<keyword evidence="8" id="KW-1185">Reference proteome</keyword>
<dbReference type="OrthoDB" id="9782229at2"/>
<accession>A0A1T4S765</accession>
<feature type="signal peptide" evidence="5">
    <location>
        <begin position="1"/>
        <end position="19"/>
    </location>
</feature>
<evidence type="ECO:0000256" key="2">
    <source>
        <dbReference type="ARBA" id="ARBA00023136"/>
    </source>
</evidence>
<sequence length="216" mass="23909">MKAFALLLCLLVSGCGSLAADRMFSNNLLDTAPRNDSEVLYPDWRTPSQPTRSEVVPNAVAETRKPSRPSNQVQEPASLLAFLADHRIDYELQPGEHSIVKLKRSLQFQTGAAQLSSESIRWVGELGRFLAQKPTIDVIVEGHTDNTGSERLNDGLSLRRAEAVKQVLIGQKVPNQAIYTRGYGSHLSKCQNNTAQGRACNRRAELLLIIPEYLTQ</sequence>
<reference evidence="8" key="1">
    <citation type="submission" date="2017-02" db="EMBL/GenBank/DDBJ databases">
        <authorList>
            <person name="Varghese N."/>
            <person name="Submissions S."/>
        </authorList>
    </citation>
    <scope>NUCLEOTIDE SEQUENCE [LARGE SCALE GENOMIC DNA]</scope>
    <source>
        <strain evidence="8">DSM 19608</strain>
    </source>
</reference>
<dbReference type="PROSITE" id="PS51257">
    <property type="entry name" value="PROKAR_LIPOPROTEIN"/>
    <property type="match status" value="1"/>
</dbReference>
<gene>
    <name evidence="7" type="ORF">SAMN02745782_03056</name>
</gene>
<evidence type="ECO:0000256" key="5">
    <source>
        <dbReference type="SAM" id="SignalP"/>
    </source>
</evidence>
<dbReference type="InterPro" id="IPR050330">
    <property type="entry name" value="Bact_OuterMem_StrucFunc"/>
</dbReference>
<dbReference type="Gene3D" id="3.30.1330.60">
    <property type="entry name" value="OmpA-like domain"/>
    <property type="match status" value="1"/>
</dbReference>
<dbReference type="PROSITE" id="PS51123">
    <property type="entry name" value="OMPA_2"/>
    <property type="match status" value="1"/>
</dbReference>
<evidence type="ECO:0000256" key="4">
    <source>
        <dbReference type="PROSITE-ProRule" id="PRU00473"/>
    </source>
</evidence>
<dbReference type="Proteomes" id="UP000190834">
    <property type="component" value="Unassembled WGS sequence"/>
</dbReference>
<dbReference type="PANTHER" id="PTHR30329">
    <property type="entry name" value="STATOR ELEMENT OF FLAGELLAR MOTOR COMPLEX"/>
    <property type="match status" value="1"/>
</dbReference>
<dbReference type="InterPro" id="IPR006664">
    <property type="entry name" value="OMP_bac"/>
</dbReference>
<evidence type="ECO:0000313" key="8">
    <source>
        <dbReference type="Proteomes" id="UP000190834"/>
    </source>
</evidence>
<dbReference type="InterPro" id="IPR036737">
    <property type="entry name" value="OmpA-like_sf"/>
</dbReference>
<dbReference type="EMBL" id="FUXB01000019">
    <property type="protein sequence ID" value="SKA23906.1"/>
    <property type="molecule type" value="Genomic_DNA"/>
</dbReference>
<name>A0A1T4S765_VIBCI</name>
<dbReference type="CDD" id="cd07185">
    <property type="entry name" value="OmpA_C-like"/>
    <property type="match status" value="1"/>
</dbReference>
<evidence type="ECO:0000256" key="1">
    <source>
        <dbReference type="ARBA" id="ARBA00004442"/>
    </source>
</evidence>
<dbReference type="PRINTS" id="PR01021">
    <property type="entry name" value="OMPADOMAIN"/>
</dbReference>
<feature type="domain" description="OmpA-like" evidence="6">
    <location>
        <begin position="95"/>
        <end position="212"/>
    </location>
</feature>
<evidence type="ECO:0000259" key="6">
    <source>
        <dbReference type="PROSITE" id="PS51123"/>
    </source>
</evidence>
<dbReference type="InterPro" id="IPR006665">
    <property type="entry name" value="OmpA-like"/>
</dbReference>
<keyword evidence="5" id="KW-0732">Signal</keyword>
<dbReference type="STRING" id="1123491.SAMN02745782_03056"/>
<keyword evidence="2 4" id="KW-0472">Membrane</keyword>
<feature type="chain" id="PRO_5012007065" evidence="5">
    <location>
        <begin position="20"/>
        <end position="216"/>
    </location>
</feature>
<dbReference type="PANTHER" id="PTHR30329:SF21">
    <property type="entry name" value="LIPOPROTEIN YIAD-RELATED"/>
    <property type="match status" value="1"/>
</dbReference>
<dbReference type="AlphaFoldDB" id="A0A1T4S765"/>
<proteinExistence type="predicted"/>
<evidence type="ECO:0000313" key="7">
    <source>
        <dbReference type="EMBL" id="SKA23906.1"/>
    </source>
</evidence>
<comment type="subcellular location">
    <subcellularLocation>
        <location evidence="1">Cell outer membrane</location>
    </subcellularLocation>
</comment>
<evidence type="ECO:0000256" key="3">
    <source>
        <dbReference type="ARBA" id="ARBA00023237"/>
    </source>
</evidence>
<dbReference type="GO" id="GO:0009279">
    <property type="term" value="C:cell outer membrane"/>
    <property type="evidence" value="ECO:0007669"/>
    <property type="project" value="UniProtKB-SubCell"/>
</dbReference>